<protein>
    <recommendedName>
        <fullName evidence="2">Glucose-methanol-choline oxidoreductase C-terminal domain-containing protein</fullName>
    </recommendedName>
</protein>
<dbReference type="PANTHER" id="PTHR11552">
    <property type="entry name" value="GLUCOSE-METHANOL-CHOLINE GMC OXIDOREDUCTASE"/>
    <property type="match status" value="1"/>
</dbReference>
<evidence type="ECO:0000313" key="4">
    <source>
        <dbReference type="Proteomes" id="UP001140076"/>
    </source>
</evidence>
<keyword evidence="4" id="KW-1185">Reference proteome</keyword>
<dbReference type="SUPFAM" id="SSF54373">
    <property type="entry name" value="FAD-linked reductases, C-terminal domain"/>
    <property type="match status" value="1"/>
</dbReference>
<evidence type="ECO:0000313" key="3">
    <source>
        <dbReference type="EMBL" id="MDA0567968.1"/>
    </source>
</evidence>
<accession>A0A9X3NR10</accession>
<feature type="domain" description="Glucose-methanol-choline oxidoreductase C-terminal" evidence="2">
    <location>
        <begin position="3"/>
        <end position="123"/>
    </location>
</feature>
<dbReference type="GO" id="GO:0016020">
    <property type="term" value="C:membrane"/>
    <property type="evidence" value="ECO:0007669"/>
    <property type="project" value="TreeGrafter"/>
</dbReference>
<dbReference type="Proteomes" id="UP001140076">
    <property type="component" value="Unassembled WGS sequence"/>
</dbReference>
<dbReference type="SUPFAM" id="SSF51905">
    <property type="entry name" value="FAD/NAD(P)-binding domain"/>
    <property type="match status" value="1"/>
</dbReference>
<dbReference type="GO" id="GO:0050660">
    <property type="term" value="F:flavin adenine dinucleotide binding"/>
    <property type="evidence" value="ECO:0007669"/>
    <property type="project" value="InterPro"/>
</dbReference>
<dbReference type="InterPro" id="IPR007867">
    <property type="entry name" value="GMC_OxRtase_C"/>
</dbReference>
<name>A0A9X3NR10_9ACTN</name>
<dbReference type="PANTHER" id="PTHR11552:SF147">
    <property type="entry name" value="CHOLINE DEHYDROGENASE, MITOCHONDRIAL"/>
    <property type="match status" value="1"/>
</dbReference>
<dbReference type="Gene3D" id="3.30.560.10">
    <property type="entry name" value="Glucose Oxidase, domain 3"/>
    <property type="match status" value="1"/>
</dbReference>
<dbReference type="EMBL" id="JAJAQC010000094">
    <property type="protein sequence ID" value="MDA0567968.1"/>
    <property type="molecule type" value="Genomic_DNA"/>
</dbReference>
<dbReference type="AlphaFoldDB" id="A0A9X3NR10"/>
<reference evidence="3" key="1">
    <citation type="submission" date="2021-10" db="EMBL/GenBank/DDBJ databases">
        <title>Streptomonospora sp. nov., isolated from mangrove soil.</title>
        <authorList>
            <person name="Chen X."/>
            <person name="Ge X."/>
            <person name="Liu W."/>
        </authorList>
    </citation>
    <scope>NUCLEOTIDE SEQUENCE</scope>
    <source>
        <strain evidence="3">S1-112</strain>
    </source>
</reference>
<dbReference type="GO" id="GO:0019285">
    <property type="term" value="P:glycine betaine biosynthetic process from choline"/>
    <property type="evidence" value="ECO:0007669"/>
    <property type="project" value="TreeGrafter"/>
</dbReference>
<dbReference type="Pfam" id="PF05199">
    <property type="entry name" value="GMC_oxred_C"/>
    <property type="match status" value="1"/>
</dbReference>
<evidence type="ECO:0000259" key="2">
    <source>
        <dbReference type="Pfam" id="PF05199"/>
    </source>
</evidence>
<comment type="caution">
    <text evidence="3">The sequence shown here is derived from an EMBL/GenBank/DDBJ whole genome shotgun (WGS) entry which is preliminary data.</text>
</comment>
<dbReference type="GO" id="GO:0008812">
    <property type="term" value="F:choline dehydrogenase activity"/>
    <property type="evidence" value="ECO:0007669"/>
    <property type="project" value="TreeGrafter"/>
</dbReference>
<gene>
    <name evidence="3" type="ORF">LG943_27145</name>
</gene>
<proteinExistence type="inferred from homology"/>
<sequence>MFLRSPNPAAKPRILHNYLTTEEDRQTVVRAVRASLEVAAQPALAAHRGEPISAPEGDDDASILRFARHVLSSIFHPVGTCAIGSVVDSHLRVQGVEGLRVVDASVMPTTVRGNTNAPTIMIAERAADLIAGRTPERA</sequence>
<organism evidence="3 4">
    <name type="scientific">Streptomonospora mangrovi</name>
    <dbReference type="NCBI Taxonomy" id="2883123"/>
    <lineage>
        <taxon>Bacteria</taxon>
        <taxon>Bacillati</taxon>
        <taxon>Actinomycetota</taxon>
        <taxon>Actinomycetes</taxon>
        <taxon>Streptosporangiales</taxon>
        <taxon>Nocardiopsidaceae</taxon>
        <taxon>Streptomonospora</taxon>
    </lineage>
</organism>
<comment type="similarity">
    <text evidence="1">Belongs to the GMC oxidoreductase family.</text>
</comment>
<dbReference type="Gene3D" id="3.50.50.60">
    <property type="entry name" value="FAD/NAD(P)-binding domain"/>
    <property type="match status" value="1"/>
</dbReference>
<dbReference type="InterPro" id="IPR012132">
    <property type="entry name" value="GMC_OxRdtase"/>
</dbReference>
<evidence type="ECO:0000256" key="1">
    <source>
        <dbReference type="ARBA" id="ARBA00010790"/>
    </source>
</evidence>
<dbReference type="InterPro" id="IPR036188">
    <property type="entry name" value="FAD/NAD-bd_sf"/>
</dbReference>